<dbReference type="Proteomes" id="UP000708208">
    <property type="component" value="Unassembled WGS sequence"/>
</dbReference>
<protein>
    <recommendedName>
        <fullName evidence="2">5'-nucleotidase</fullName>
        <ecNumber evidence="2">3.1.3.5</ecNumber>
    </recommendedName>
</protein>
<evidence type="ECO:0000313" key="5">
    <source>
        <dbReference type="Proteomes" id="UP000708208"/>
    </source>
</evidence>
<feature type="chain" id="PRO_5035156086" description="5'-nucleotidase" evidence="3">
    <location>
        <begin position="22"/>
        <end position="332"/>
    </location>
</feature>
<sequence length="332" mass="35514">MSLQGLFLFVAVISLGNIVLAQDTIKVGITHWGDVRSHLVPMQKNDLPNDCQGGSGNCVGGIPEIAAYIKDTEGNFHKDANTKLRFATGNLVSGETGYLSVPDFGRRPGHTDYADSGWKTFGKFLKSIEYWNETTEYYSPTFMSLGIKEFESGPLPLSLYLAEANTTTIVSNMKGSYQGLANLIKSSVVQNLPNNRQIGIVGFVNPLANDLADASPLSFADPAEEIASLIKNDATLRGLKTIIAVGSGNYNMAKSIIDKCDNVKLVIYGGGTKDLTNNYPAKEGKGWIATAGLTNGVATRLGALTLTLSVDSELVNVTGQLRELSITLPQGT</sequence>
<proteinExistence type="predicted"/>
<name>A0A8J2PXT5_9HEXA</name>
<evidence type="ECO:0000256" key="3">
    <source>
        <dbReference type="SAM" id="SignalP"/>
    </source>
</evidence>
<dbReference type="EMBL" id="CAJVCH010563977">
    <property type="protein sequence ID" value="CAG7832227.1"/>
    <property type="molecule type" value="Genomic_DNA"/>
</dbReference>
<organism evidence="4 5">
    <name type="scientific">Allacma fusca</name>
    <dbReference type="NCBI Taxonomy" id="39272"/>
    <lineage>
        <taxon>Eukaryota</taxon>
        <taxon>Metazoa</taxon>
        <taxon>Ecdysozoa</taxon>
        <taxon>Arthropoda</taxon>
        <taxon>Hexapoda</taxon>
        <taxon>Collembola</taxon>
        <taxon>Symphypleona</taxon>
        <taxon>Sminthuridae</taxon>
        <taxon>Allacma</taxon>
    </lineage>
</organism>
<keyword evidence="3" id="KW-0732">Signal</keyword>
<dbReference type="AlphaFoldDB" id="A0A8J2PXT5"/>
<dbReference type="GO" id="GO:0008253">
    <property type="term" value="F:5'-nucleotidase activity"/>
    <property type="evidence" value="ECO:0007669"/>
    <property type="project" value="UniProtKB-EC"/>
</dbReference>
<dbReference type="PANTHER" id="PTHR11575">
    <property type="entry name" value="5'-NUCLEOTIDASE-RELATED"/>
    <property type="match status" value="1"/>
</dbReference>
<dbReference type="GO" id="GO:0005886">
    <property type="term" value="C:plasma membrane"/>
    <property type="evidence" value="ECO:0007669"/>
    <property type="project" value="TreeGrafter"/>
</dbReference>
<comment type="catalytic activity">
    <reaction evidence="1">
        <text>a ribonucleoside 5'-phosphate + H2O = a ribonucleoside + phosphate</text>
        <dbReference type="Rhea" id="RHEA:12484"/>
        <dbReference type="ChEBI" id="CHEBI:15377"/>
        <dbReference type="ChEBI" id="CHEBI:18254"/>
        <dbReference type="ChEBI" id="CHEBI:43474"/>
        <dbReference type="ChEBI" id="CHEBI:58043"/>
        <dbReference type="EC" id="3.1.3.5"/>
    </reaction>
</comment>
<evidence type="ECO:0000256" key="2">
    <source>
        <dbReference type="ARBA" id="ARBA00012643"/>
    </source>
</evidence>
<reference evidence="4" key="1">
    <citation type="submission" date="2021-06" db="EMBL/GenBank/DDBJ databases">
        <authorList>
            <person name="Hodson N. C."/>
            <person name="Mongue J. A."/>
            <person name="Jaron S. K."/>
        </authorList>
    </citation>
    <scope>NUCLEOTIDE SEQUENCE</scope>
</reference>
<accession>A0A8J2PXT5</accession>
<gene>
    <name evidence="4" type="ORF">AFUS01_LOCUS41916</name>
</gene>
<dbReference type="PANTHER" id="PTHR11575:SF24">
    <property type="entry name" value="5'-NUCLEOTIDASE"/>
    <property type="match status" value="1"/>
</dbReference>
<keyword evidence="5" id="KW-1185">Reference proteome</keyword>
<dbReference type="InterPro" id="IPR006179">
    <property type="entry name" value="5_nucleotidase/apyrase"/>
</dbReference>
<evidence type="ECO:0000313" key="4">
    <source>
        <dbReference type="EMBL" id="CAG7832227.1"/>
    </source>
</evidence>
<evidence type="ECO:0000256" key="1">
    <source>
        <dbReference type="ARBA" id="ARBA00000815"/>
    </source>
</evidence>
<dbReference type="GO" id="GO:0006196">
    <property type="term" value="P:AMP catabolic process"/>
    <property type="evidence" value="ECO:0007669"/>
    <property type="project" value="TreeGrafter"/>
</dbReference>
<comment type="caution">
    <text evidence="4">The sequence shown here is derived from an EMBL/GenBank/DDBJ whole genome shotgun (WGS) entry which is preliminary data.</text>
</comment>
<feature type="signal peptide" evidence="3">
    <location>
        <begin position="1"/>
        <end position="21"/>
    </location>
</feature>
<dbReference type="EC" id="3.1.3.5" evidence="2"/>